<keyword evidence="2" id="KW-0808">Transferase</keyword>
<proteinExistence type="predicted"/>
<protein>
    <submittedName>
        <fullName evidence="2">GCN5-related N-acetyltransferase</fullName>
    </submittedName>
</protein>
<dbReference type="GO" id="GO:0016747">
    <property type="term" value="F:acyltransferase activity, transferring groups other than amino-acyl groups"/>
    <property type="evidence" value="ECO:0007669"/>
    <property type="project" value="InterPro"/>
</dbReference>
<dbReference type="InterPro" id="IPR016181">
    <property type="entry name" value="Acyl_CoA_acyltransferase"/>
</dbReference>
<feature type="domain" description="N-acetyltransferase" evidence="1">
    <location>
        <begin position="24"/>
        <end position="179"/>
    </location>
</feature>
<name>Q21G34_SACD2</name>
<keyword evidence="3" id="KW-1185">Reference proteome</keyword>
<dbReference type="EMBL" id="CP000282">
    <property type="protein sequence ID" value="ABD82345.1"/>
    <property type="molecule type" value="Genomic_DNA"/>
</dbReference>
<dbReference type="AlphaFoldDB" id="Q21G34"/>
<accession>Q21G34</accession>
<evidence type="ECO:0000313" key="2">
    <source>
        <dbReference type="EMBL" id="ABD82345.1"/>
    </source>
</evidence>
<dbReference type="Pfam" id="PF13302">
    <property type="entry name" value="Acetyltransf_3"/>
    <property type="match status" value="1"/>
</dbReference>
<dbReference type="PROSITE" id="PS51186">
    <property type="entry name" value="GNAT"/>
    <property type="match status" value="1"/>
</dbReference>
<evidence type="ECO:0000313" key="3">
    <source>
        <dbReference type="Proteomes" id="UP000001947"/>
    </source>
</evidence>
<dbReference type="InterPro" id="IPR000182">
    <property type="entry name" value="GNAT_dom"/>
</dbReference>
<dbReference type="SUPFAM" id="SSF55729">
    <property type="entry name" value="Acyl-CoA N-acyltransferases (Nat)"/>
    <property type="match status" value="1"/>
</dbReference>
<dbReference type="STRING" id="203122.Sde_3088"/>
<evidence type="ECO:0000259" key="1">
    <source>
        <dbReference type="PROSITE" id="PS51186"/>
    </source>
</evidence>
<dbReference type="Gene3D" id="3.40.630.30">
    <property type="match status" value="1"/>
</dbReference>
<dbReference type="PANTHER" id="PTHR43792:SF1">
    <property type="entry name" value="N-ACETYLTRANSFERASE DOMAIN-CONTAINING PROTEIN"/>
    <property type="match status" value="1"/>
</dbReference>
<dbReference type="KEGG" id="sde:Sde_3088"/>
<dbReference type="eggNOG" id="COG1670">
    <property type="taxonomic scope" value="Bacteria"/>
</dbReference>
<gene>
    <name evidence="2" type="ordered locus">Sde_3088</name>
</gene>
<organism evidence="2 3">
    <name type="scientific">Saccharophagus degradans (strain 2-40 / ATCC 43961 / DSM 17024)</name>
    <dbReference type="NCBI Taxonomy" id="203122"/>
    <lineage>
        <taxon>Bacteria</taxon>
        <taxon>Pseudomonadati</taxon>
        <taxon>Pseudomonadota</taxon>
        <taxon>Gammaproteobacteria</taxon>
        <taxon>Cellvibrionales</taxon>
        <taxon>Cellvibrionaceae</taxon>
        <taxon>Saccharophagus</taxon>
    </lineage>
</organism>
<dbReference type="Proteomes" id="UP000001947">
    <property type="component" value="Chromosome"/>
</dbReference>
<dbReference type="InterPro" id="IPR051531">
    <property type="entry name" value="N-acetyltransferase"/>
</dbReference>
<reference evidence="2 3" key="1">
    <citation type="journal article" date="2008" name="PLoS Genet.">
        <title>Complete genome sequence of the complex carbohydrate-degrading marine bacterium, Saccharophagus degradans strain 2-40 T.</title>
        <authorList>
            <person name="Weiner R.M."/>
            <person name="Taylor L.E.II."/>
            <person name="Henrissat B."/>
            <person name="Hauser L."/>
            <person name="Land M."/>
            <person name="Coutinho P.M."/>
            <person name="Rancurel C."/>
            <person name="Saunders E.H."/>
            <person name="Longmire A.G."/>
            <person name="Zhang H."/>
            <person name="Bayer E.A."/>
            <person name="Gilbert H.J."/>
            <person name="Larimer F."/>
            <person name="Zhulin I.B."/>
            <person name="Ekborg N.A."/>
            <person name="Lamed R."/>
            <person name="Richardson P.M."/>
            <person name="Borovok I."/>
            <person name="Hutcheson S."/>
        </authorList>
    </citation>
    <scope>NUCLEOTIDE SEQUENCE [LARGE SCALE GENOMIC DNA]</scope>
    <source>
        <strain evidence="3">2-40 / ATCC 43961 / DSM 17024</strain>
    </source>
</reference>
<sequence length="179" mass="20532">MPITVALEFFGENALFEHISSDRLDIRRIDIYDSKVIDGVLELLSVNVTMHLPYDWQDIDDIYKAKSWLEKRLVEGDVFSIYLTHSGELIGLLFLYKFENKSEECQVRVGYLISENYWGKGVGSELICSLLYELSKIHGVVSVVGGVSPDNIGSIKVLTKNGFQLMERVNDTEFYQYKF</sequence>
<dbReference type="PANTHER" id="PTHR43792">
    <property type="entry name" value="GNAT FAMILY, PUTATIVE (AFU_ORTHOLOGUE AFUA_3G00765)-RELATED-RELATED"/>
    <property type="match status" value="1"/>
</dbReference>
<dbReference type="HOGENOM" id="CLU_128690_0_0_6"/>